<protein>
    <submittedName>
        <fullName evidence="1">CLUMA_CG016694, isoform A</fullName>
    </submittedName>
</protein>
<dbReference type="AlphaFoldDB" id="A0A1J1IT88"/>
<reference evidence="1 2" key="1">
    <citation type="submission" date="2015-04" db="EMBL/GenBank/DDBJ databases">
        <authorList>
            <person name="Syromyatnikov M.Y."/>
            <person name="Popov V.N."/>
        </authorList>
    </citation>
    <scope>NUCLEOTIDE SEQUENCE [LARGE SCALE GENOMIC DNA]</scope>
</reference>
<gene>
    <name evidence="1" type="ORF">CLUMA_CG016694</name>
</gene>
<evidence type="ECO:0000313" key="2">
    <source>
        <dbReference type="Proteomes" id="UP000183832"/>
    </source>
</evidence>
<proteinExistence type="predicted"/>
<dbReference type="EMBL" id="CVRI01000059">
    <property type="protein sequence ID" value="CRL03328.1"/>
    <property type="molecule type" value="Genomic_DNA"/>
</dbReference>
<accession>A0A1J1IT88</accession>
<dbReference type="Proteomes" id="UP000183832">
    <property type="component" value="Unassembled WGS sequence"/>
</dbReference>
<organism evidence="1 2">
    <name type="scientific">Clunio marinus</name>
    <dbReference type="NCBI Taxonomy" id="568069"/>
    <lineage>
        <taxon>Eukaryota</taxon>
        <taxon>Metazoa</taxon>
        <taxon>Ecdysozoa</taxon>
        <taxon>Arthropoda</taxon>
        <taxon>Hexapoda</taxon>
        <taxon>Insecta</taxon>
        <taxon>Pterygota</taxon>
        <taxon>Neoptera</taxon>
        <taxon>Endopterygota</taxon>
        <taxon>Diptera</taxon>
        <taxon>Nematocera</taxon>
        <taxon>Chironomoidea</taxon>
        <taxon>Chironomidae</taxon>
        <taxon>Clunio</taxon>
    </lineage>
</organism>
<evidence type="ECO:0000313" key="1">
    <source>
        <dbReference type="EMBL" id="CRL03328.1"/>
    </source>
</evidence>
<sequence length="85" mass="9827">MCIDDWTSECWAVGFSEVSEKLLNTNSNEIIEMIRNNSIDTVIKDLKHHNLFYPLLMMMMMTSNTNSRVFQNPYLKKPTGFGSGF</sequence>
<dbReference type="InterPro" id="IPR012340">
    <property type="entry name" value="NA-bd_OB-fold"/>
</dbReference>
<name>A0A1J1IT88_9DIPT</name>
<dbReference type="Gene3D" id="2.40.50.140">
    <property type="entry name" value="Nucleic acid-binding proteins"/>
    <property type="match status" value="1"/>
</dbReference>
<keyword evidence="2" id="KW-1185">Reference proteome</keyword>